<evidence type="ECO:0000313" key="4">
    <source>
        <dbReference type="EMBL" id="TKY89911.1"/>
    </source>
</evidence>
<dbReference type="GO" id="GO:0003676">
    <property type="term" value="F:nucleic acid binding"/>
    <property type="evidence" value="ECO:0007669"/>
    <property type="project" value="InterPro"/>
</dbReference>
<dbReference type="OrthoDB" id="278430at2759"/>
<keyword evidence="5" id="KW-1185">Reference proteome</keyword>
<feature type="region of interest" description="Disordered" evidence="2">
    <location>
        <begin position="211"/>
        <end position="297"/>
    </location>
</feature>
<dbReference type="RefSeq" id="XP_029741896.1">
    <property type="nucleotide sequence ID" value="XM_029881808.1"/>
</dbReference>
<feature type="compositionally biased region" description="Low complexity" evidence="2">
    <location>
        <begin position="352"/>
        <end position="384"/>
    </location>
</feature>
<feature type="domain" description="SUZ" evidence="3">
    <location>
        <begin position="224"/>
        <end position="314"/>
    </location>
</feature>
<dbReference type="GeneID" id="40724103"/>
<dbReference type="GO" id="GO:0006012">
    <property type="term" value="P:galactose metabolic process"/>
    <property type="evidence" value="ECO:0007669"/>
    <property type="project" value="TreeGrafter"/>
</dbReference>
<gene>
    <name evidence="4" type="ORF">EX895_001208</name>
</gene>
<evidence type="ECO:0000256" key="2">
    <source>
        <dbReference type="SAM" id="MobiDB-lite"/>
    </source>
</evidence>
<feature type="region of interest" description="Disordered" evidence="2">
    <location>
        <begin position="16"/>
        <end position="80"/>
    </location>
</feature>
<feature type="compositionally biased region" description="Low complexity" evidence="2">
    <location>
        <begin position="315"/>
        <end position="329"/>
    </location>
</feature>
<dbReference type="InterPro" id="IPR036867">
    <property type="entry name" value="R3H_dom_sf"/>
</dbReference>
<evidence type="ECO:0000259" key="3">
    <source>
        <dbReference type="PROSITE" id="PS51673"/>
    </source>
</evidence>
<dbReference type="PROSITE" id="PS51673">
    <property type="entry name" value="SUZ"/>
    <property type="match status" value="1"/>
</dbReference>
<reference evidence="4 5" key="1">
    <citation type="submission" date="2019-05" db="EMBL/GenBank/DDBJ databases">
        <title>Sporisorium graminicola CBS 10092 draft sequencing and annotation.</title>
        <authorList>
            <person name="Solano-Gonzalez S."/>
            <person name="Caddick M.X."/>
            <person name="Darby A."/>
        </authorList>
    </citation>
    <scope>NUCLEOTIDE SEQUENCE [LARGE SCALE GENOMIC DNA]</scope>
    <source>
        <strain evidence="4 5">CBS 10092</strain>
    </source>
</reference>
<organism evidence="4 5">
    <name type="scientific">Sporisorium graminicola</name>
    <dbReference type="NCBI Taxonomy" id="280036"/>
    <lineage>
        <taxon>Eukaryota</taxon>
        <taxon>Fungi</taxon>
        <taxon>Dikarya</taxon>
        <taxon>Basidiomycota</taxon>
        <taxon>Ustilaginomycotina</taxon>
        <taxon>Ustilaginomycetes</taxon>
        <taxon>Ustilaginales</taxon>
        <taxon>Ustilaginaceae</taxon>
        <taxon>Sporisorium</taxon>
    </lineage>
</organism>
<feature type="compositionally biased region" description="Polar residues" evidence="2">
    <location>
        <begin position="26"/>
        <end position="55"/>
    </location>
</feature>
<feature type="region of interest" description="Disordered" evidence="2">
    <location>
        <begin position="524"/>
        <end position="559"/>
    </location>
</feature>
<feature type="region of interest" description="Disordered" evidence="2">
    <location>
        <begin position="314"/>
        <end position="413"/>
    </location>
</feature>
<dbReference type="InterPro" id="IPR051937">
    <property type="entry name" value="R3H_domain_containing"/>
</dbReference>
<keyword evidence="1" id="KW-0597">Phosphoprotein</keyword>
<feature type="compositionally biased region" description="Low complexity" evidence="2">
    <location>
        <begin position="225"/>
        <end position="234"/>
    </location>
</feature>
<dbReference type="InterPro" id="IPR024771">
    <property type="entry name" value="SUZ"/>
</dbReference>
<dbReference type="Pfam" id="PF01424">
    <property type="entry name" value="R3H"/>
    <property type="match status" value="1"/>
</dbReference>
<evidence type="ECO:0000313" key="5">
    <source>
        <dbReference type="Proteomes" id="UP000306050"/>
    </source>
</evidence>
<feature type="compositionally biased region" description="Low complexity" evidence="2">
    <location>
        <begin position="709"/>
        <end position="721"/>
    </location>
</feature>
<dbReference type="EMBL" id="SRRM01000003">
    <property type="protein sequence ID" value="TKY89911.1"/>
    <property type="molecule type" value="Genomic_DNA"/>
</dbReference>
<feature type="region of interest" description="Disordered" evidence="2">
    <location>
        <begin position="649"/>
        <end position="756"/>
    </location>
</feature>
<evidence type="ECO:0000256" key="1">
    <source>
        <dbReference type="ARBA" id="ARBA00022553"/>
    </source>
</evidence>
<feature type="compositionally biased region" description="Low complexity" evidence="2">
    <location>
        <begin position="675"/>
        <end position="692"/>
    </location>
</feature>
<feature type="compositionally biased region" description="Low complexity" evidence="2">
    <location>
        <begin position="649"/>
        <end position="662"/>
    </location>
</feature>
<name>A0A4U7KYH5_9BASI</name>
<dbReference type="AlphaFoldDB" id="A0A4U7KYH5"/>
<feature type="compositionally biased region" description="Low complexity" evidence="2">
    <location>
        <begin position="61"/>
        <end position="75"/>
    </location>
</feature>
<proteinExistence type="predicted"/>
<dbReference type="KEGG" id="sgra:EX895_001208"/>
<dbReference type="PANTHER" id="PTHR15672:SF8">
    <property type="entry name" value="PROTEIN ENCORE"/>
    <property type="match status" value="1"/>
</dbReference>
<protein>
    <recommendedName>
        <fullName evidence="3">SUZ domain-containing protein</fullName>
    </recommendedName>
</protein>
<dbReference type="Proteomes" id="UP000306050">
    <property type="component" value="Chromosome SGRAM_10"/>
</dbReference>
<dbReference type="CDD" id="cd02642">
    <property type="entry name" value="R3H_encore_like"/>
    <property type="match status" value="1"/>
</dbReference>
<dbReference type="Gene3D" id="3.30.1370.50">
    <property type="entry name" value="R3H-like domain"/>
    <property type="match status" value="1"/>
</dbReference>
<accession>A0A4U7KYH5</accession>
<feature type="compositionally biased region" description="Polar residues" evidence="2">
    <location>
        <begin position="527"/>
        <end position="541"/>
    </location>
</feature>
<dbReference type="InterPro" id="IPR001374">
    <property type="entry name" value="R3H_dom"/>
</dbReference>
<dbReference type="SUPFAM" id="SSF82708">
    <property type="entry name" value="R3H domain"/>
    <property type="match status" value="1"/>
</dbReference>
<dbReference type="PANTHER" id="PTHR15672">
    <property type="entry name" value="CAMP-REGULATED PHOSPHOPROTEIN 21 RELATED R3H DOMAIN CONTAINING PROTEIN"/>
    <property type="match status" value="1"/>
</dbReference>
<feature type="compositionally biased region" description="Basic and acidic residues" evidence="2">
    <location>
        <begin position="281"/>
        <end position="297"/>
    </location>
</feature>
<dbReference type="Pfam" id="PF12752">
    <property type="entry name" value="SUZ"/>
    <property type="match status" value="1"/>
</dbReference>
<sequence>MTQVDALAVAMAATAVHSADDATEAPTVNASSLQPTKPSFASALRSGQSMPSSILTKDDTAPSASSSSSARPPASVDLPSQAPLAPVATVATSTSPCELAPVDDIILQAIRKRDDRIFFSQYENQMAALVRDPTRTLLELGAMNAYQRLLIHRCADQFRLEHRLDRATNGITLSKTAATSQPSALLSVRAREYFVQRDGIDPVNVHPDIANPAAASMPGATNANSPSSSASPSCPASPAPSPAAIQSLSANAPKPGFKIMRRDPSKSRHSPLRSTDDDSNDPDKVAAKARKDMTLEEREASYRAARARIFGDLVTNNSSGSASPTSSTPPLDPCKAIDHVTDAASSSRDTKASPSSSVASSLAASPVAGRSASRSKKGSSSGSSVTTQDSSTQKGRAKPRGKAAAPHSAKDLKNDDFEFSRALPISPHLAASPAFGAHQQSSPLALSGHIAHAYFPAMQQSHSNPDLRSRALALHPQGSNTPAYSHGGGLRHPVDAATQPQYNGLAQSQRLWTQIDEAVPTEASPALGNTVSDANQRHTQTQGGGGGGGGGTWNRSHSNGIVAPAAAGQEHHMHGVGAWAQQVHNNAALRQPQQHNQAYLTYPHQQLQPQQQYFQPAYHAYPQGQPCYPIHLPPMGQQQLHAYAHSNFTAPRSATSSRASSQPGGGAQAARDDAASVGSATASSRSASFSGVSGAGSTGATQLQANGVGSKSNSSSGGNSKPIAALSHPSLPARPAWLSSTGNAASPADSGAQGND</sequence>
<comment type="caution">
    <text evidence="4">The sequence shown here is derived from an EMBL/GenBank/DDBJ whole genome shotgun (WGS) entry which is preliminary data.</text>
</comment>
<feature type="compositionally biased region" description="Gly residues" evidence="2">
    <location>
        <begin position="542"/>
        <end position="552"/>
    </location>
</feature>